<organism evidence="1">
    <name type="scientific">Anguilla anguilla</name>
    <name type="common">European freshwater eel</name>
    <name type="synonym">Muraena anguilla</name>
    <dbReference type="NCBI Taxonomy" id="7936"/>
    <lineage>
        <taxon>Eukaryota</taxon>
        <taxon>Metazoa</taxon>
        <taxon>Chordata</taxon>
        <taxon>Craniata</taxon>
        <taxon>Vertebrata</taxon>
        <taxon>Euteleostomi</taxon>
        <taxon>Actinopterygii</taxon>
        <taxon>Neopterygii</taxon>
        <taxon>Teleostei</taxon>
        <taxon>Anguilliformes</taxon>
        <taxon>Anguillidae</taxon>
        <taxon>Anguilla</taxon>
    </lineage>
</organism>
<proteinExistence type="predicted"/>
<dbReference type="AlphaFoldDB" id="A0A0E9UUK2"/>
<evidence type="ECO:0000313" key="1">
    <source>
        <dbReference type="EMBL" id="JAH68865.1"/>
    </source>
</evidence>
<protein>
    <submittedName>
        <fullName evidence="1">Uncharacterized protein</fullName>
    </submittedName>
</protein>
<accession>A0A0E9UUK2</accession>
<dbReference type="EMBL" id="GBXM01039712">
    <property type="protein sequence ID" value="JAH68865.1"/>
    <property type="molecule type" value="Transcribed_RNA"/>
</dbReference>
<name>A0A0E9UUK2_ANGAN</name>
<reference evidence="1" key="2">
    <citation type="journal article" date="2015" name="Fish Shellfish Immunol.">
        <title>Early steps in the European eel (Anguilla anguilla)-Vibrio vulnificus interaction in the gills: Role of the RtxA13 toxin.</title>
        <authorList>
            <person name="Callol A."/>
            <person name="Pajuelo D."/>
            <person name="Ebbesson L."/>
            <person name="Teles M."/>
            <person name="MacKenzie S."/>
            <person name="Amaro C."/>
        </authorList>
    </citation>
    <scope>NUCLEOTIDE SEQUENCE</scope>
</reference>
<sequence length="57" mass="6466">MLQDEMTVHKGVELSLKLLTVNQWRTNSVLVNENELKCALQTLQLTAAQLHKAYGSR</sequence>
<reference evidence="1" key="1">
    <citation type="submission" date="2014-11" db="EMBL/GenBank/DDBJ databases">
        <authorList>
            <person name="Amaro Gonzalez C."/>
        </authorList>
    </citation>
    <scope>NUCLEOTIDE SEQUENCE</scope>
</reference>